<evidence type="ECO:0000256" key="5">
    <source>
        <dbReference type="ARBA" id="ARBA00031449"/>
    </source>
</evidence>
<comment type="catalytic activity">
    <reaction evidence="6">
        <text>7,8-dihydroneopterin 3'-triphosphate + H2O = 6-carboxy-5,6,7,8-tetrahydropterin + triphosphate + acetaldehyde + 2 H(+)</text>
        <dbReference type="Rhea" id="RHEA:27966"/>
        <dbReference type="ChEBI" id="CHEBI:15343"/>
        <dbReference type="ChEBI" id="CHEBI:15377"/>
        <dbReference type="ChEBI" id="CHEBI:15378"/>
        <dbReference type="ChEBI" id="CHEBI:18036"/>
        <dbReference type="ChEBI" id="CHEBI:58462"/>
        <dbReference type="ChEBI" id="CHEBI:61032"/>
        <dbReference type="EC" id="4.1.2.50"/>
    </reaction>
</comment>
<proteinExistence type="inferred from homology"/>
<evidence type="ECO:0000256" key="1">
    <source>
        <dbReference type="ARBA" id="ARBA00005061"/>
    </source>
</evidence>
<dbReference type="InterPro" id="IPR007115">
    <property type="entry name" value="6-PTP_synth/QueD"/>
</dbReference>
<comment type="similarity">
    <text evidence="2">Belongs to the PTPS family. QueD subfamily.</text>
</comment>
<sequence length="290" mass="32482">MAALFVNQFTTLDFSFLSPERGVVGETWLADVVLYGDLDEQGMVFDFGHVKKQVKASLDFLADHRLLVPVAHSSIKVDSSGDRLDVTMDSPVVGTINCKAPAQAMLLVDAEQITTDVLTPILEKALLPELPDNVKNVKLRLYSESIEGAYYHYSHGLKKHLGDCQRIAHGHRSAIQVHVNGERDQLLEKGWAEKWQDIYIATTEDLLECFEQNGRRYNRFGYTSDQGYFELTIAEYLCYLIDTDTTVELLAQHIAAEMSKALPDNSDLQVTAYEGLNKGSIARMVVHARS</sequence>
<evidence type="ECO:0000313" key="8">
    <source>
        <dbReference type="Proteomes" id="UP001209854"/>
    </source>
</evidence>
<gene>
    <name evidence="7" type="ORF">NX722_17160</name>
</gene>
<accession>A0ABT3MY56</accession>
<organism evidence="7 8">
    <name type="scientific">Endozoicomonas gorgoniicola</name>
    <dbReference type="NCBI Taxonomy" id="1234144"/>
    <lineage>
        <taxon>Bacteria</taxon>
        <taxon>Pseudomonadati</taxon>
        <taxon>Pseudomonadota</taxon>
        <taxon>Gammaproteobacteria</taxon>
        <taxon>Oceanospirillales</taxon>
        <taxon>Endozoicomonadaceae</taxon>
        <taxon>Endozoicomonas</taxon>
    </lineage>
</organism>
<dbReference type="SUPFAM" id="SSF55620">
    <property type="entry name" value="Tetrahydrobiopterin biosynthesis enzymes-like"/>
    <property type="match status" value="2"/>
</dbReference>
<evidence type="ECO:0000256" key="3">
    <source>
        <dbReference type="ARBA" id="ARBA00012982"/>
    </source>
</evidence>
<dbReference type="EC" id="4.1.2.50" evidence="3"/>
<dbReference type="Pfam" id="PF01242">
    <property type="entry name" value="PTPS"/>
    <property type="match status" value="2"/>
</dbReference>
<name>A0ABT3MY56_9GAMM</name>
<evidence type="ECO:0000256" key="4">
    <source>
        <dbReference type="ARBA" id="ARBA00018141"/>
    </source>
</evidence>
<dbReference type="InterPro" id="IPR038418">
    <property type="entry name" value="6-PTP_synth/QueD_sf"/>
</dbReference>
<evidence type="ECO:0000256" key="2">
    <source>
        <dbReference type="ARBA" id="ARBA00008900"/>
    </source>
</evidence>
<dbReference type="RefSeq" id="WP_262564051.1">
    <property type="nucleotide sequence ID" value="NZ_JAPFCC010000001.1"/>
</dbReference>
<protein>
    <recommendedName>
        <fullName evidence="4">6-carboxy-5,6,7,8-tetrahydropterin synthase</fullName>
        <ecNumber evidence="3">4.1.2.50</ecNumber>
    </recommendedName>
    <alternativeName>
        <fullName evidence="5">Queuosine biosynthesis protein QueD</fullName>
    </alternativeName>
</protein>
<evidence type="ECO:0000256" key="6">
    <source>
        <dbReference type="ARBA" id="ARBA00048807"/>
    </source>
</evidence>
<dbReference type="Proteomes" id="UP001209854">
    <property type="component" value="Unassembled WGS sequence"/>
</dbReference>
<comment type="pathway">
    <text evidence="1">Purine metabolism; 7-cyano-7-deazaguanine biosynthesis.</text>
</comment>
<dbReference type="Gene3D" id="3.30.479.10">
    <property type="entry name" value="6-pyruvoyl tetrahydropterin synthase/QueD"/>
    <property type="match status" value="2"/>
</dbReference>
<evidence type="ECO:0000313" key="7">
    <source>
        <dbReference type="EMBL" id="MCW7554316.1"/>
    </source>
</evidence>
<comment type="caution">
    <text evidence="7">The sequence shown here is derived from an EMBL/GenBank/DDBJ whole genome shotgun (WGS) entry which is preliminary data.</text>
</comment>
<dbReference type="EMBL" id="JAPFCC010000001">
    <property type="protein sequence ID" value="MCW7554316.1"/>
    <property type="molecule type" value="Genomic_DNA"/>
</dbReference>
<reference evidence="7 8" key="1">
    <citation type="submission" date="2022-10" db="EMBL/GenBank/DDBJ databases">
        <title>High-quality genome sequences of two octocoral-associated bacteria, Endozoicomonas euniceicola EF212 and Endozoicomonas gorgoniicola PS125.</title>
        <authorList>
            <person name="Chiou Y.-J."/>
            <person name="Chen Y.-H."/>
        </authorList>
    </citation>
    <scope>NUCLEOTIDE SEQUENCE [LARGE SCALE GENOMIC DNA]</scope>
    <source>
        <strain evidence="7 8">PS125</strain>
    </source>
</reference>
<keyword evidence="8" id="KW-1185">Reference proteome</keyword>